<feature type="non-terminal residue" evidence="1">
    <location>
        <position position="159"/>
    </location>
</feature>
<organism evidence="1 2">
    <name type="scientific">Agromyces atrinae</name>
    <dbReference type="NCBI Taxonomy" id="592376"/>
    <lineage>
        <taxon>Bacteria</taxon>
        <taxon>Bacillati</taxon>
        <taxon>Actinomycetota</taxon>
        <taxon>Actinomycetes</taxon>
        <taxon>Micrococcales</taxon>
        <taxon>Microbacteriaceae</taxon>
        <taxon>Agromyces</taxon>
    </lineage>
</organism>
<proteinExistence type="predicted"/>
<evidence type="ECO:0008006" key="3">
    <source>
        <dbReference type="Google" id="ProtNLM"/>
    </source>
</evidence>
<dbReference type="Proteomes" id="UP000292686">
    <property type="component" value="Unassembled WGS sequence"/>
</dbReference>
<comment type="caution">
    <text evidence="1">The sequence shown here is derived from an EMBL/GenBank/DDBJ whole genome shotgun (WGS) entry which is preliminary data.</text>
</comment>
<dbReference type="AlphaFoldDB" id="A0A4Q2M147"/>
<accession>A0A4Q2M147</accession>
<protein>
    <recommendedName>
        <fullName evidence="3">DUF222 domain-containing protein</fullName>
    </recommendedName>
</protein>
<evidence type="ECO:0000313" key="2">
    <source>
        <dbReference type="Proteomes" id="UP000292686"/>
    </source>
</evidence>
<sequence>MAITAPAAALCGIDEALTALVAEWDGALVGVVRGAVSGSGSGAASMDVRSMSDAGLVRVNDAIASARRSLATVHARVAAELAERSTTVGEENIAKTQGFASVERLIAHSTGDGFSAASRLVSVGRATAPRASFTGEVLPARYPHIAAALDAGTISIDAA</sequence>
<gene>
    <name evidence="1" type="ORF">ESP50_14540</name>
</gene>
<keyword evidence="2" id="KW-1185">Reference proteome</keyword>
<reference evidence="1 2" key="1">
    <citation type="submission" date="2019-01" db="EMBL/GenBank/DDBJ databases">
        <title>Agromyces.</title>
        <authorList>
            <person name="Li J."/>
        </authorList>
    </citation>
    <scope>NUCLEOTIDE SEQUENCE [LARGE SCALE GENOMIC DNA]</scope>
    <source>
        <strain evidence="1 2">DSM 23870</strain>
    </source>
</reference>
<dbReference type="EMBL" id="SDPM01000009">
    <property type="protein sequence ID" value="RXZ85429.1"/>
    <property type="molecule type" value="Genomic_DNA"/>
</dbReference>
<name>A0A4Q2M147_9MICO</name>
<evidence type="ECO:0000313" key="1">
    <source>
        <dbReference type="EMBL" id="RXZ85429.1"/>
    </source>
</evidence>